<dbReference type="AlphaFoldDB" id="A0A2W4WFH1"/>
<protein>
    <submittedName>
        <fullName evidence="1">Uncharacterized protein</fullName>
    </submittedName>
</protein>
<reference evidence="1 2" key="1">
    <citation type="submission" date="2018-04" db="EMBL/GenBank/DDBJ databases">
        <authorList>
            <person name="Go L.Y."/>
            <person name="Mitchell J.A."/>
        </authorList>
    </citation>
    <scope>NUCLEOTIDE SEQUENCE [LARGE SCALE GENOMIC DNA]</scope>
    <source>
        <strain evidence="1">ULC066bin1</strain>
    </source>
</reference>
<reference evidence="1 2" key="2">
    <citation type="submission" date="2018-06" db="EMBL/GenBank/DDBJ databases">
        <title>Metagenomic assembly of (sub)arctic Cyanobacteria and their associated microbiome from non-axenic cultures.</title>
        <authorList>
            <person name="Baurain D."/>
        </authorList>
    </citation>
    <scope>NUCLEOTIDE SEQUENCE [LARGE SCALE GENOMIC DNA]</scope>
    <source>
        <strain evidence="1">ULC066bin1</strain>
    </source>
</reference>
<comment type="caution">
    <text evidence="1">The sequence shown here is derived from an EMBL/GenBank/DDBJ whole genome shotgun (WGS) entry which is preliminary data.</text>
</comment>
<sequence length="59" mass="6758">MVTVGGAIEIWCIKYTNAFTCDLDRVYPDSISQKHRSAIADQTLIVRDTHLNQFTMQKL</sequence>
<evidence type="ECO:0000313" key="1">
    <source>
        <dbReference type="EMBL" id="PZO43252.1"/>
    </source>
</evidence>
<dbReference type="Proteomes" id="UP000249467">
    <property type="component" value="Unassembled WGS sequence"/>
</dbReference>
<name>A0A2W4WFH1_9CYAN</name>
<proteinExistence type="predicted"/>
<organism evidence="1 2">
    <name type="scientific">Pseudanabaena frigida</name>
    <dbReference type="NCBI Taxonomy" id="945775"/>
    <lineage>
        <taxon>Bacteria</taxon>
        <taxon>Bacillati</taxon>
        <taxon>Cyanobacteriota</taxon>
        <taxon>Cyanophyceae</taxon>
        <taxon>Pseudanabaenales</taxon>
        <taxon>Pseudanabaenaceae</taxon>
        <taxon>Pseudanabaena</taxon>
    </lineage>
</organism>
<dbReference type="EMBL" id="QBML01000005">
    <property type="protein sequence ID" value="PZO43252.1"/>
    <property type="molecule type" value="Genomic_DNA"/>
</dbReference>
<gene>
    <name evidence="1" type="ORF">DCF19_04680</name>
</gene>
<evidence type="ECO:0000313" key="2">
    <source>
        <dbReference type="Proteomes" id="UP000249467"/>
    </source>
</evidence>
<accession>A0A2W4WFH1</accession>